<dbReference type="RefSeq" id="WP_059743443.1">
    <property type="nucleotide sequence ID" value="NZ_LRDC01000001.1"/>
</dbReference>
<gene>
    <name evidence="2" type="ORF">AWJ07_00220</name>
</gene>
<dbReference type="Proteomes" id="UP000055702">
    <property type="component" value="Unassembled WGS sequence"/>
</dbReference>
<comment type="caution">
    <text evidence="2">The sequence shown here is derived from an EMBL/GenBank/DDBJ whole genome shotgun (WGS) entry which is preliminary data.</text>
</comment>
<reference evidence="2 3" key="1">
    <citation type="submission" date="2016-01" db="EMBL/GenBank/DDBJ databases">
        <title>Draft genome of the antarctic isolate Shewanella frigidimarina Ag06-30.</title>
        <authorList>
            <person name="Parmeciano Di Noto G."/>
            <person name="Vazquez S."/>
            <person name="Mac Cormack W."/>
            <person name="Iriarte A."/>
            <person name="Quiroga C."/>
        </authorList>
    </citation>
    <scope>NUCLEOTIDE SEQUENCE [LARGE SCALE GENOMIC DNA]</scope>
    <source>
        <strain evidence="2 3">Ag06-30</strain>
    </source>
</reference>
<feature type="domain" description="TnsA endonuclease N-terminal" evidence="1">
    <location>
        <begin position="44"/>
        <end position="108"/>
    </location>
</feature>
<dbReference type="Pfam" id="PF08722">
    <property type="entry name" value="Tn7_TnsA-like_N"/>
    <property type="match status" value="1"/>
</dbReference>
<proteinExistence type="predicted"/>
<protein>
    <submittedName>
        <fullName evidence="2">Transposase</fullName>
    </submittedName>
</protein>
<dbReference type="InterPro" id="IPR014833">
    <property type="entry name" value="TnsA_N"/>
</dbReference>
<dbReference type="EMBL" id="LRDC01000001">
    <property type="protein sequence ID" value="KVX03041.1"/>
    <property type="molecule type" value="Genomic_DNA"/>
</dbReference>
<sequence length="210" mass="24201">MKERELKKTSKVMPRINFVSIKNNATRFCDSELEVARLLQLEFDDDIISYNTQPSSFFYTAYGKQNRYSPDTIIQHRVKGVYFEEVKPSSELNKEINIEKFKLLSPFFTDICGNELSLVSEKEIFNGDNIANLKRLYRYLSLELSENCDSLLSTLPVKTTFSALIDFCENNECDINDPLILLAKKHYSFDITVLLSPTTNLVKADDSIHI</sequence>
<dbReference type="AlphaFoldDB" id="A0A106C2G7"/>
<evidence type="ECO:0000259" key="1">
    <source>
        <dbReference type="Pfam" id="PF08722"/>
    </source>
</evidence>
<name>A0A106C2G7_SHEFR</name>
<organism evidence="2">
    <name type="scientific">Shewanella frigidimarina</name>
    <dbReference type="NCBI Taxonomy" id="56812"/>
    <lineage>
        <taxon>Bacteria</taxon>
        <taxon>Pseudomonadati</taxon>
        <taxon>Pseudomonadota</taxon>
        <taxon>Gammaproteobacteria</taxon>
        <taxon>Alteromonadales</taxon>
        <taxon>Shewanellaceae</taxon>
        <taxon>Shewanella</taxon>
    </lineage>
</organism>
<evidence type="ECO:0000313" key="3">
    <source>
        <dbReference type="Proteomes" id="UP000055702"/>
    </source>
</evidence>
<accession>A0A106C2G7</accession>
<evidence type="ECO:0000313" key="2">
    <source>
        <dbReference type="EMBL" id="KVX03041.1"/>
    </source>
</evidence>